<dbReference type="Proteomes" id="UP001058626">
    <property type="component" value="Plasmid pMUM005"/>
</dbReference>
<evidence type="ECO:0000313" key="1">
    <source>
        <dbReference type="EMBL" id="BDN85375.1"/>
    </source>
</evidence>
<dbReference type="EMBL" id="AP026368">
    <property type="protein sequence ID" value="BDN85375.1"/>
    <property type="molecule type" value="Genomic_DNA"/>
</dbReference>
<proteinExistence type="predicted"/>
<keyword evidence="1" id="KW-0614">Plasmid</keyword>
<reference evidence="1" key="1">
    <citation type="submission" date="2022-06" db="EMBL/GenBank/DDBJ databases">
        <title>Complete genome sequence of Mycobacterium pseudoshottsii NJB1907-Z4.</title>
        <authorList>
            <person name="Komine T."/>
            <person name="Fukano H."/>
            <person name="Wada S."/>
        </authorList>
    </citation>
    <scope>NUCLEOTIDE SEQUENCE</scope>
    <source>
        <strain evidence="1">NJB1907-Z4</strain>
        <plasmid evidence="1">pMUM005</plasmid>
    </source>
</reference>
<accession>A0A9N7QRE9</accession>
<sequence>MRRARAIATPGTTLTSKPADVNVGNHHSGIASWVALPGWNKATIVTTSVVPTSRIRVATRTRLVRISPAYSRCYRREQQRCALRIAGSGLRL</sequence>
<keyword evidence="2" id="KW-1185">Reference proteome</keyword>
<dbReference type="AlphaFoldDB" id="A0A9N7QRE9"/>
<geneLocation type="plasmid" evidence="1 2">
    <name>pMUM005</name>
</geneLocation>
<gene>
    <name evidence="1" type="ORF">NJB1907Z4_P0270</name>
</gene>
<organism evidence="1 2">
    <name type="scientific">Mycobacterium pseudoshottsii</name>
    <dbReference type="NCBI Taxonomy" id="265949"/>
    <lineage>
        <taxon>Bacteria</taxon>
        <taxon>Bacillati</taxon>
        <taxon>Actinomycetota</taxon>
        <taxon>Actinomycetes</taxon>
        <taxon>Mycobacteriales</taxon>
        <taxon>Mycobacteriaceae</taxon>
        <taxon>Mycobacterium</taxon>
        <taxon>Mycobacterium ulcerans group</taxon>
    </lineage>
</organism>
<evidence type="ECO:0000313" key="2">
    <source>
        <dbReference type="Proteomes" id="UP001058626"/>
    </source>
</evidence>
<name>A0A9N7QRE9_9MYCO</name>
<protein>
    <submittedName>
        <fullName evidence="1">Uncharacterized protein</fullName>
    </submittedName>
</protein>